<protein>
    <submittedName>
        <fullName evidence="2">Uncharacterized protein</fullName>
    </submittedName>
</protein>
<evidence type="ECO:0000313" key="4">
    <source>
        <dbReference type="Proteomes" id="UP001152797"/>
    </source>
</evidence>
<evidence type="ECO:0000313" key="3">
    <source>
        <dbReference type="EMBL" id="CAL4797219.1"/>
    </source>
</evidence>
<keyword evidence="4" id="KW-1185">Reference proteome</keyword>
<reference evidence="2" key="1">
    <citation type="submission" date="2022-10" db="EMBL/GenBank/DDBJ databases">
        <authorList>
            <person name="Chen Y."/>
            <person name="Dougan E. K."/>
            <person name="Chan C."/>
            <person name="Rhodes N."/>
            <person name="Thang M."/>
        </authorList>
    </citation>
    <scope>NUCLEOTIDE SEQUENCE</scope>
</reference>
<proteinExistence type="predicted"/>
<evidence type="ECO:0000256" key="1">
    <source>
        <dbReference type="SAM" id="MobiDB-lite"/>
    </source>
</evidence>
<dbReference type="Proteomes" id="UP001152797">
    <property type="component" value="Unassembled WGS sequence"/>
</dbReference>
<accession>A0A9P1DHB5</accession>
<dbReference type="AlphaFoldDB" id="A0A9P1DHB5"/>
<gene>
    <name evidence="2" type="ORF">C1SCF055_LOCUS35232</name>
</gene>
<dbReference type="EMBL" id="CAMXCT010004668">
    <property type="protein sequence ID" value="CAI4009907.1"/>
    <property type="molecule type" value="Genomic_DNA"/>
</dbReference>
<organism evidence="2">
    <name type="scientific">Cladocopium goreaui</name>
    <dbReference type="NCBI Taxonomy" id="2562237"/>
    <lineage>
        <taxon>Eukaryota</taxon>
        <taxon>Sar</taxon>
        <taxon>Alveolata</taxon>
        <taxon>Dinophyceae</taxon>
        <taxon>Suessiales</taxon>
        <taxon>Symbiodiniaceae</taxon>
        <taxon>Cladocopium</taxon>
    </lineage>
</organism>
<dbReference type="EMBL" id="CAMXCT020004668">
    <property type="protein sequence ID" value="CAL1163282.1"/>
    <property type="molecule type" value="Genomic_DNA"/>
</dbReference>
<name>A0A9P1DHB5_9DINO</name>
<reference evidence="3 4" key="2">
    <citation type="submission" date="2024-05" db="EMBL/GenBank/DDBJ databases">
        <authorList>
            <person name="Chen Y."/>
            <person name="Shah S."/>
            <person name="Dougan E. K."/>
            <person name="Thang M."/>
            <person name="Chan C."/>
        </authorList>
    </citation>
    <scope>NUCLEOTIDE SEQUENCE [LARGE SCALE GENOMIC DNA]</scope>
</reference>
<feature type="region of interest" description="Disordered" evidence="1">
    <location>
        <begin position="154"/>
        <end position="187"/>
    </location>
</feature>
<sequence>METPSANEEKPKTYVVWMGGQNAPAGTFEMIYEAWKHGPVEFRNHNFQNGGFAILKTTSLAWAWYYYDQLHVQGIYTGKRKGPCEDCFLFKVAYHFHCFVCHRFLCSYNAYQEARGALTVAPRPGQPELMALQALLQQATQEGQKDKLLSTVAAAQPSSETPAAGKPGVSVPPPGEPVGQAPPDHGVTFENPMQSVGKEDDAESNYLITAAREEADAAKDRYIVSSFLPQSHCLHFHNSGPS</sequence>
<comment type="caution">
    <text evidence="2">The sequence shown here is derived from an EMBL/GenBank/DDBJ whole genome shotgun (WGS) entry which is preliminary data.</text>
</comment>
<dbReference type="EMBL" id="CAMXCT030004668">
    <property type="protein sequence ID" value="CAL4797219.1"/>
    <property type="molecule type" value="Genomic_DNA"/>
</dbReference>
<evidence type="ECO:0000313" key="2">
    <source>
        <dbReference type="EMBL" id="CAI4009907.1"/>
    </source>
</evidence>